<dbReference type="AlphaFoldDB" id="A0A059GCC1"/>
<protein>
    <recommendedName>
        <fullName evidence="3">Lysophospholipase L1 and related esterase-like protein</fullName>
    </recommendedName>
</protein>
<name>A0A059GCC1_9PROT</name>
<evidence type="ECO:0000313" key="1">
    <source>
        <dbReference type="EMBL" id="KDA04163.1"/>
    </source>
</evidence>
<evidence type="ECO:0000313" key="2">
    <source>
        <dbReference type="Proteomes" id="UP000024942"/>
    </source>
</evidence>
<dbReference type="PATRIC" id="fig|1280953.3.peg.496"/>
<dbReference type="STRING" id="1280953.HOC_02466"/>
<accession>A0A059GCC1</accession>
<dbReference type="Proteomes" id="UP000024942">
    <property type="component" value="Unassembled WGS sequence"/>
</dbReference>
<evidence type="ECO:0008006" key="3">
    <source>
        <dbReference type="Google" id="ProtNLM"/>
    </source>
</evidence>
<comment type="caution">
    <text evidence="1">The sequence shown here is derived from an EMBL/GenBank/DDBJ whole genome shotgun (WGS) entry which is preliminary data.</text>
</comment>
<dbReference type="EMBL" id="ARYL01000002">
    <property type="protein sequence ID" value="KDA04163.1"/>
    <property type="molecule type" value="Genomic_DNA"/>
</dbReference>
<dbReference type="PIRSF" id="PIRSF032025">
    <property type="entry name" value="UCP032025"/>
    <property type="match status" value="1"/>
</dbReference>
<proteinExistence type="predicted"/>
<sequence>MVKLSVGAETVEDLADWQTRQMQRRDNPVHHTRMSPKRAEEMLDGGSIYWVIKRAIRVRQRIIDIRAVADETGRDMCELVFDPNLVRTYAQAKRPFQGWRYLKPTDAPRDLKTGEAALDIPPDLDAALKQAGVW</sequence>
<reference evidence="1 2" key="1">
    <citation type="journal article" date="2014" name="Antonie Van Leeuwenhoek">
        <title>Hyphomonas beringensis sp. nov. and Hyphomonas chukchiensis sp. nov., isolated from surface seawater of the Bering Sea and Chukchi Sea.</title>
        <authorList>
            <person name="Li C."/>
            <person name="Lai Q."/>
            <person name="Li G."/>
            <person name="Dong C."/>
            <person name="Wang J."/>
            <person name="Liao Y."/>
            <person name="Shao Z."/>
        </authorList>
    </citation>
    <scope>NUCLEOTIDE SEQUENCE [LARGE SCALE GENOMIC DNA]</scope>
    <source>
        <strain evidence="1 2">SCH89</strain>
    </source>
</reference>
<dbReference type="Pfam" id="PF07370">
    <property type="entry name" value="DUF1489"/>
    <property type="match status" value="1"/>
</dbReference>
<keyword evidence="2" id="KW-1185">Reference proteome</keyword>
<dbReference type="InterPro" id="IPR008320">
    <property type="entry name" value="UCP032025"/>
</dbReference>
<dbReference type="eggNOG" id="COG5458">
    <property type="taxonomic scope" value="Bacteria"/>
</dbReference>
<gene>
    <name evidence="1" type="ORF">HOC_02466</name>
</gene>
<organism evidence="1 2">
    <name type="scientific">Hyphomonas oceanitis SCH89</name>
    <dbReference type="NCBI Taxonomy" id="1280953"/>
    <lineage>
        <taxon>Bacteria</taxon>
        <taxon>Pseudomonadati</taxon>
        <taxon>Pseudomonadota</taxon>
        <taxon>Alphaproteobacteria</taxon>
        <taxon>Hyphomonadales</taxon>
        <taxon>Hyphomonadaceae</taxon>
        <taxon>Hyphomonas</taxon>
    </lineage>
</organism>